<dbReference type="PANTHER" id="PTHR18968:SF166">
    <property type="entry name" value="2-HYDROXYACYL-COA LYASE 2"/>
    <property type="match status" value="1"/>
</dbReference>
<evidence type="ECO:0000256" key="1">
    <source>
        <dbReference type="ARBA" id="ARBA00001964"/>
    </source>
</evidence>
<dbReference type="GO" id="GO:0000287">
    <property type="term" value="F:magnesium ion binding"/>
    <property type="evidence" value="ECO:0007669"/>
    <property type="project" value="InterPro"/>
</dbReference>
<dbReference type="InterPro" id="IPR045229">
    <property type="entry name" value="TPP_enz"/>
</dbReference>
<evidence type="ECO:0000313" key="9">
    <source>
        <dbReference type="Proteomes" id="UP001139447"/>
    </source>
</evidence>
<dbReference type="Pfam" id="PF00205">
    <property type="entry name" value="TPP_enzyme_M"/>
    <property type="match status" value="1"/>
</dbReference>
<dbReference type="PANTHER" id="PTHR18968">
    <property type="entry name" value="THIAMINE PYROPHOSPHATE ENZYMES"/>
    <property type="match status" value="1"/>
</dbReference>
<evidence type="ECO:0000313" key="8">
    <source>
        <dbReference type="EMBL" id="MCJ0763599.1"/>
    </source>
</evidence>
<keyword evidence="3 4" id="KW-0786">Thiamine pyrophosphate</keyword>
<keyword evidence="9" id="KW-1185">Reference proteome</keyword>
<reference evidence="8" key="1">
    <citation type="submission" date="2022-03" db="EMBL/GenBank/DDBJ databases">
        <authorList>
            <person name="Woo C.Y."/>
        </authorList>
    </citation>
    <scope>NUCLEOTIDE SEQUENCE</scope>
    <source>
        <strain evidence="8">CYS-02</strain>
    </source>
</reference>
<dbReference type="InterPro" id="IPR029035">
    <property type="entry name" value="DHS-like_NAD/FAD-binding_dom"/>
</dbReference>
<dbReference type="Gene3D" id="3.40.50.1220">
    <property type="entry name" value="TPP-binding domain"/>
    <property type="match status" value="1"/>
</dbReference>
<dbReference type="InterPro" id="IPR012000">
    <property type="entry name" value="Thiamin_PyroP_enz_cen_dom"/>
</dbReference>
<dbReference type="SUPFAM" id="SSF52467">
    <property type="entry name" value="DHS-like NAD/FAD-binding domain"/>
    <property type="match status" value="1"/>
</dbReference>
<dbReference type="EMBL" id="JALGBI010000001">
    <property type="protein sequence ID" value="MCJ0763599.1"/>
    <property type="molecule type" value="Genomic_DNA"/>
</dbReference>
<dbReference type="GO" id="GO:0050660">
    <property type="term" value="F:flavin adenine dinucleotide binding"/>
    <property type="evidence" value="ECO:0007669"/>
    <property type="project" value="TreeGrafter"/>
</dbReference>
<comment type="cofactor">
    <cofactor evidence="1">
        <name>thiamine diphosphate</name>
        <dbReference type="ChEBI" id="CHEBI:58937"/>
    </cofactor>
</comment>
<evidence type="ECO:0000259" key="7">
    <source>
        <dbReference type="Pfam" id="PF02776"/>
    </source>
</evidence>
<dbReference type="RefSeq" id="WP_243306184.1">
    <property type="nucleotide sequence ID" value="NZ_JALGBI010000001.1"/>
</dbReference>
<dbReference type="AlphaFoldDB" id="A0A9X1VUR8"/>
<evidence type="ECO:0000256" key="2">
    <source>
        <dbReference type="ARBA" id="ARBA00007812"/>
    </source>
</evidence>
<dbReference type="Pfam" id="PF02775">
    <property type="entry name" value="TPP_enzyme_C"/>
    <property type="match status" value="1"/>
</dbReference>
<dbReference type="InterPro" id="IPR011766">
    <property type="entry name" value="TPP_enzyme_TPP-bd"/>
</dbReference>
<dbReference type="InterPro" id="IPR012001">
    <property type="entry name" value="Thiamin_PyroP_enz_TPP-bd_dom"/>
</dbReference>
<dbReference type="CDD" id="cd07035">
    <property type="entry name" value="TPP_PYR_POX_like"/>
    <property type="match status" value="1"/>
</dbReference>
<protein>
    <submittedName>
        <fullName evidence="8">Thiamine pyrophosphate-binding protein</fullName>
    </submittedName>
</protein>
<gene>
    <name evidence="8" type="ORF">MMF98_10310</name>
</gene>
<comment type="caution">
    <text evidence="8">The sequence shown here is derived from an EMBL/GenBank/DDBJ whole genome shotgun (WGS) entry which is preliminary data.</text>
</comment>
<proteinExistence type="inferred from homology"/>
<evidence type="ECO:0000256" key="4">
    <source>
        <dbReference type="RuleBase" id="RU362132"/>
    </source>
</evidence>
<accession>A0A9X1VUR8</accession>
<dbReference type="InterPro" id="IPR029061">
    <property type="entry name" value="THDP-binding"/>
</dbReference>
<evidence type="ECO:0000259" key="5">
    <source>
        <dbReference type="Pfam" id="PF00205"/>
    </source>
</evidence>
<dbReference type="GO" id="GO:0003984">
    <property type="term" value="F:acetolactate synthase activity"/>
    <property type="evidence" value="ECO:0007669"/>
    <property type="project" value="TreeGrafter"/>
</dbReference>
<evidence type="ECO:0000259" key="6">
    <source>
        <dbReference type="Pfam" id="PF02775"/>
    </source>
</evidence>
<comment type="similarity">
    <text evidence="2 4">Belongs to the TPP enzyme family.</text>
</comment>
<dbReference type="SUPFAM" id="SSF52518">
    <property type="entry name" value="Thiamin diphosphate-binding fold (THDP-binding)"/>
    <property type="match status" value="2"/>
</dbReference>
<dbReference type="Gene3D" id="3.40.50.970">
    <property type="match status" value="2"/>
</dbReference>
<dbReference type="GO" id="GO:0009097">
    <property type="term" value="P:isoleucine biosynthetic process"/>
    <property type="evidence" value="ECO:0007669"/>
    <property type="project" value="TreeGrafter"/>
</dbReference>
<dbReference type="Pfam" id="PF02776">
    <property type="entry name" value="TPP_enzyme_N"/>
    <property type="match status" value="1"/>
</dbReference>
<dbReference type="GO" id="GO:0030976">
    <property type="term" value="F:thiamine pyrophosphate binding"/>
    <property type="evidence" value="ECO:0007669"/>
    <property type="project" value="InterPro"/>
</dbReference>
<dbReference type="Proteomes" id="UP001139447">
    <property type="component" value="Unassembled WGS sequence"/>
</dbReference>
<feature type="domain" description="Thiamine pyrophosphate enzyme N-terminal TPP-binding" evidence="7">
    <location>
        <begin position="6"/>
        <end position="110"/>
    </location>
</feature>
<feature type="domain" description="Thiamine pyrophosphate enzyme central" evidence="5">
    <location>
        <begin position="199"/>
        <end position="332"/>
    </location>
</feature>
<dbReference type="GO" id="GO:0009099">
    <property type="term" value="P:L-valine biosynthetic process"/>
    <property type="evidence" value="ECO:0007669"/>
    <property type="project" value="TreeGrafter"/>
</dbReference>
<feature type="domain" description="Thiamine pyrophosphate enzyme TPP-binding" evidence="6">
    <location>
        <begin position="406"/>
        <end position="538"/>
    </location>
</feature>
<name>A0A9X1VUR8_9BURK</name>
<sequence>MSKTTMSMGRRIVELLRQEGVQAVFSQGDITTRDVLLHAERAGLQVVGPRHEAAAVFSAMGYYAVTGRPQAAFGAMGPGVANLLPAAVAASQEHVPVLIFGARRHQGAAHAVRRGQWLSAPMEPLFAQICKFATVVRHPAEIDDAVRQAFRQALAGTPGPVYIEYDSMMHVQEWDYPPLQPPGSYRAGPQAASESSVLAAAALLKGASLPLLLAGEAVQHHRCQAALIALAEKLGCPVVTTFAGSGLIHAGHPQALLFQGQAAQEVIAESDLLLAVGTCLPENTNYGRLMAFAQNEARRKVIVLEPDLAAIGVNRPVDVAVVGDLPLTLAQLHAALGEPRPSHPRLPGWKQQQADEHEAALAAIPDRGALHPSRMMLEARHAVPDEASIVLDGGLTIFYQHAFFEKRGADFVYGAHYSHLGCGLPQAVGVQLAQGRDRPVCLITGDGALGFHFMELETAVRHQLPIVVLVNDDHALGAEMAAHMQHIGHPIEVRFAPVRYDRMMEAMGGHGEYVERVEDLQPAIRRAFASGKTALVQVITDPEASHREPHPFAAARASWINADVQDRYGR</sequence>
<evidence type="ECO:0000256" key="3">
    <source>
        <dbReference type="ARBA" id="ARBA00023052"/>
    </source>
</evidence>
<organism evidence="8 9">
    <name type="scientific">Variovorax terrae</name>
    <dbReference type="NCBI Taxonomy" id="2923278"/>
    <lineage>
        <taxon>Bacteria</taxon>
        <taxon>Pseudomonadati</taxon>
        <taxon>Pseudomonadota</taxon>
        <taxon>Betaproteobacteria</taxon>
        <taxon>Burkholderiales</taxon>
        <taxon>Comamonadaceae</taxon>
        <taxon>Variovorax</taxon>
    </lineage>
</organism>
<dbReference type="GO" id="GO:0005948">
    <property type="term" value="C:acetolactate synthase complex"/>
    <property type="evidence" value="ECO:0007669"/>
    <property type="project" value="TreeGrafter"/>
</dbReference>